<dbReference type="GO" id="GO:0005524">
    <property type="term" value="F:ATP binding"/>
    <property type="evidence" value="ECO:0007669"/>
    <property type="project" value="InterPro"/>
</dbReference>
<dbReference type="GO" id="GO:0016887">
    <property type="term" value="F:ATP hydrolysis activity"/>
    <property type="evidence" value="ECO:0007669"/>
    <property type="project" value="InterPro"/>
</dbReference>
<dbReference type="Pfam" id="PF00005">
    <property type="entry name" value="ABC_tran"/>
    <property type="match status" value="1"/>
</dbReference>
<accession>A0A4R2IDV3</accession>
<dbReference type="AlphaFoldDB" id="A0A4R2IDV3"/>
<gene>
    <name evidence="2" type="ORF">EV646_114180</name>
</gene>
<name>A0A4R2IDV3_9ACTN</name>
<evidence type="ECO:0000259" key="1">
    <source>
        <dbReference type="Pfam" id="PF00005"/>
    </source>
</evidence>
<evidence type="ECO:0000313" key="2">
    <source>
        <dbReference type="EMBL" id="TCO42356.1"/>
    </source>
</evidence>
<dbReference type="InterPro" id="IPR003439">
    <property type="entry name" value="ABC_transporter-like_ATP-bd"/>
</dbReference>
<reference evidence="2 3" key="1">
    <citation type="journal article" date="2015" name="Stand. Genomic Sci.">
        <title>Genomic Encyclopedia of Bacterial and Archaeal Type Strains, Phase III: the genomes of soil and plant-associated and newly described type strains.</title>
        <authorList>
            <person name="Whitman W.B."/>
            <person name="Woyke T."/>
            <person name="Klenk H.P."/>
            <person name="Zhou Y."/>
            <person name="Lilburn T.G."/>
            <person name="Beck B.J."/>
            <person name="De Vos P."/>
            <person name="Vandamme P."/>
            <person name="Eisen J.A."/>
            <person name="Garrity G."/>
            <person name="Hugenholtz P."/>
            <person name="Kyrpides N.C."/>
        </authorList>
    </citation>
    <scope>NUCLEOTIDE SEQUENCE [LARGE SCALE GENOMIC DNA]</scope>
    <source>
        <strain evidence="2 3">VKM Ac-2541</strain>
    </source>
</reference>
<proteinExistence type="predicted"/>
<dbReference type="GO" id="GO:0015421">
    <property type="term" value="F:ABC-type oligopeptide transporter activity"/>
    <property type="evidence" value="ECO:0007669"/>
    <property type="project" value="TreeGrafter"/>
</dbReference>
<protein>
    <submittedName>
        <fullName evidence="2">ABC transporter family protein</fullName>
    </submittedName>
</protein>
<dbReference type="PANTHER" id="PTHR43394">
    <property type="entry name" value="ATP-DEPENDENT PERMEASE MDL1, MITOCHONDRIAL"/>
    <property type="match status" value="1"/>
</dbReference>
<organism evidence="2 3">
    <name type="scientific">Kribbella antiqua</name>
    <dbReference type="NCBI Taxonomy" id="2512217"/>
    <lineage>
        <taxon>Bacteria</taxon>
        <taxon>Bacillati</taxon>
        <taxon>Actinomycetota</taxon>
        <taxon>Actinomycetes</taxon>
        <taxon>Propionibacteriales</taxon>
        <taxon>Kribbellaceae</taxon>
        <taxon>Kribbella</taxon>
    </lineage>
</organism>
<dbReference type="Proteomes" id="UP000295573">
    <property type="component" value="Unassembled WGS sequence"/>
</dbReference>
<sequence>MGDLDRVDDEDRIHQALHDGAAEDVLQALPDGLSTQLGTTWAGGVDLSGGQWQRLALSRGMMRPHPLLLVLDEPTSALDAATEHNLFERYTAAARQAGRRGAVTLLVTHRFSTVAAADLVVVLDQGKIVEVGRHANLVANAGHYAELYELQARGYR</sequence>
<dbReference type="SUPFAM" id="SSF52540">
    <property type="entry name" value="P-loop containing nucleoside triphosphate hydrolases"/>
    <property type="match status" value="1"/>
</dbReference>
<dbReference type="InterPro" id="IPR027417">
    <property type="entry name" value="P-loop_NTPase"/>
</dbReference>
<dbReference type="EMBL" id="SLWR01000014">
    <property type="protein sequence ID" value="TCO42356.1"/>
    <property type="molecule type" value="Genomic_DNA"/>
</dbReference>
<evidence type="ECO:0000313" key="3">
    <source>
        <dbReference type="Proteomes" id="UP000295573"/>
    </source>
</evidence>
<dbReference type="PANTHER" id="PTHR43394:SF1">
    <property type="entry name" value="ATP-BINDING CASSETTE SUB-FAMILY B MEMBER 10, MITOCHONDRIAL"/>
    <property type="match status" value="1"/>
</dbReference>
<dbReference type="Gene3D" id="3.40.50.300">
    <property type="entry name" value="P-loop containing nucleotide triphosphate hydrolases"/>
    <property type="match status" value="1"/>
</dbReference>
<dbReference type="RefSeq" id="WP_338419305.1">
    <property type="nucleotide sequence ID" value="NZ_SLWR01000014.1"/>
</dbReference>
<keyword evidence="3" id="KW-1185">Reference proteome</keyword>
<dbReference type="InterPro" id="IPR039421">
    <property type="entry name" value="Type_1_exporter"/>
</dbReference>
<feature type="domain" description="ABC transporter" evidence="1">
    <location>
        <begin position="44"/>
        <end position="76"/>
    </location>
</feature>
<comment type="caution">
    <text evidence="2">The sequence shown here is derived from an EMBL/GenBank/DDBJ whole genome shotgun (WGS) entry which is preliminary data.</text>
</comment>